<name>A0ABD0LI82_9CAEN</name>
<dbReference type="EMBL" id="JACVVK020000046">
    <property type="protein sequence ID" value="KAK7499135.1"/>
    <property type="molecule type" value="Genomic_DNA"/>
</dbReference>
<dbReference type="Proteomes" id="UP001519460">
    <property type="component" value="Unassembled WGS sequence"/>
</dbReference>
<dbReference type="AlphaFoldDB" id="A0ABD0LI82"/>
<feature type="region of interest" description="Disordered" evidence="1">
    <location>
        <begin position="1"/>
        <end position="45"/>
    </location>
</feature>
<evidence type="ECO:0000313" key="2">
    <source>
        <dbReference type="EMBL" id="KAK7499135.1"/>
    </source>
</evidence>
<sequence>MNRKPSPAPIFNHRKRQREAVLTEPELEPLDTTQGGSESFSKFTAPQDKKKRCQIGLLKMSLFTEEKETEMFLLKRQDCEKNSSQPGEEAAEAFRRHRLEAQHLAPKWAFHVALKSWTLGRLHQAVGCLARSSEKQYCEAESQRFGLGFELPGKDHSKTNSSRQPPAQPSPSSGLNTSAKIQKQVSKSGNRMEKADMRVLTLAIADVKRWGYLNVDTQPLLFEVFGIVDSAAVKKAASSRKSFMLRDETNNIGCVFFEIDRQLPRLIRGQWYRWVNSECTQHTERHNVNKTTLPVRCIGILQRSCILQCVSVRPASMEERNSVQALVTASVHSVRELSKRTHEQ</sequence>
<dbReference type="PANTHER" id="PTHR35258">
    <property type="entry name" value="SPERMATOGENESIS-ASSOCIATED PROTEIN 22"/>
    <property type="match status" value="1"/>
</dbReference>
<dbReference type="PANTHER" id="PTHR35258:SF1">
    <property type="entry name" value="SPERMATOGENESIS-ASSOCIATED PROTEIN 22"/>
    <property type="match status" value="1"/>
</dbReference>
<gene>
    <name evidence="2" type="ORF">BaRGS_00009682</name>
</gene>
<proteinExistence type="predicted"/>
<comment type="caution">
    <text evidence="2">The sequence shown here is derived from an EMBL/GenBank/DDBJ whole genome shotgun (WGS) entry which is preliminary data.</text>
</comment>
<dbReference type="InterPro" id="IPR033536">
    <property type="entry name" value="Spata22"/>
</dbReference>
<reference evidence="2 3" key="1">
    <citation type="journal article" date="2023" name="Sci. Data">
        <title>Genome assembly of the Korean intertidal mud-creeper Batillaria attramentaria.</title>
        <authorList>
            <person name="Patra A.K."/>
            <person name="Ho P.T."/>
            <person name="Jun S."/>
            <person name="Lee S.J."/>
            <person name="Kim Y."/>
            <person name="Won Y.J."/>
        </authorList>
    </citation>
    <scope>NUCLEOTIDE SEQUENCE [LARGE SCALE GENOMIC DNA]</scope>
    <source>
        <strain evidence="2">Wonlab-2016</strain>
    </source>
</reference>
<accession>A0ABD0LI82</accession>
<protein>
    <submittedName>
        <fullName evidence="2">Uncharacterized protein</fullName>
    </submittedName>
</protein>
<evidence type="ECO:0000313" key="3">
    <source>
        <dbReference type="Proteomes" id="UP001519460"/>
    </source>
</evidence>
<evidence type="ECO:0000256" key="1">
    <source>
        <dbReference type="SAM" id="MobiDB-lite"/>
    </source>
</evidence>
<feature type="compositionally biased region" description="Polar residues" evidence="1">
    <location>
        <begin position="174"/>
        <end position="189"/>
    </location>
</feature>
<feature type="compositionally biased region" description="Low complexity" evidence="1">
    <location>
        <begin position="161"/>
        <end position="173"/>
    </location>
</feature>
<feature type="compositionally biased region" description="Polar residues" evidence="1">
    <location>
        <begin position="31"/>
        <end position="44"/>
    </location>
</feature>
<feature type="region of interest" description="Disordered" evidence="1">
    <location>
        <begin position="149"/>
        <end position="190"/>
    </location>
</feature>
<organism evidence="2 3">
    <name type="scientific">Batillaria attramentaria</name>
    <dbReference type="NCBI Taxonomy" id="370345"/>
    <lineage>
        <taxon>Eukaryota</taxon>
        <taxon>Metazoa</taxon>
        <taxon>Spiralia</taxon>
        <taxon>Lophotrochozoa</taxon>
        <taxon>Mollusca</taxon>
        <taxon>Gastropoda</taxon>
        <taxon>Caenogastropoda</taxon>
        <taxon>Sorbeoconcha</taxon>
        <taxon>Cerithioidea</taxon>
        <taxon>Batillariidae</taxon>
        <taxon>Batillaria</taxon>
    </lineage>
</organism>
<keyword evidence="3" id="KW-1185">Reference proteome</keyword>